<accession>A0A6B0YNA4</accession>
<dbReference type="GO" id="GO:0004357">
    <property type="term" value="F:glutamate-cysteine ligase activity"/>
    <property type="evidence" value="ECO:0007669"/>
    <property type="project" value="UniProtKB-EC"/>
</dbReference>
<dbReference type="Pfam" id="PF04107">
    <property type="entry name" value="GCS2"/>
    <property type="match status" value="1"/>
</dbReference>
<evidence type="ECO:0000256" key="3">
    <source>
        <dbReference type="ARBA" id="ARBA00022840"/>
    </source>
</evidence>
<dbReference type="PANTHER" id="PTHR36510">
    <property type="entry name" value="GLUTAMATE--CYSTEINE LIGASE 2-RELATED"/>
    <property type="match status" value="1"/>
</dbReference>
<evidence type="ECO:0000256" key="2">
    <source>
        <dbReference type="ARBA" id="ARBA00022741"/>
    </source>
</evidence>
<comment type="caution">
    <text evidence="6">The sequence shown here is derived from an EMBL/GenBank/DDBJ whole genome shotgun (WGS) entry which is preliminary data.</text>
</comment>
<gene>
    <name evidence="6" type="ORF">F4Y42_01160</name>
</gene>
<comment type="catalytic activity">
    <reaction evidence="4 5">
        <text>L-cysteine + L-glutamate + ATP = gamma-L-glutamyl-L-cysteine + ADP + phosphate + H(+)</text>
        <dbReference type="Rhea" id="RHEA:13285"/>
        <dbReference type="ChEBI" id="CHEBI:15378"/>
        <dbReference type="ChEBI" id="CHEBI:29985"/>
        <dbReference type="ChEBI" id="CHEBI:30616"/>
        <dbReference type="ChEBI" id="CHEBI:35235"/>
        <dbReference type="ChEBI" id="CHEBI:43474"/>
        <dbReference type="ChEBI" id="CHEBI:58173"/>
        <dbReference type="ChEBI" id="CHEBI:456216"/>
        <dbReference type="EC" id="6.3.2.2"/>
    </reaction>
</comment>
<dbReference type="Gene3D" id="3.30.590.20">
    <property type="match status" value="1"/>
</dbReference>
<dbReference type="HAMAP" id="MF_01609">
    <property type="entry name" value="Glu_cys_ligase_2"/>
    <property type="match status" value="1"/>
</dbReference>
<evidence type="ECO:0000256" key="1">
    <source>
        <dbReference type="ARBA" id="ARBA00022598"/>
    </source>
</evidence>
<dbReference type="GO" id="GO:0005524">
    <property type="term" value="F:ATP binding"/>
    <property type="evidence" value="ECO:0007669"/>
    <property type="project" value="UniProtKB-KW"/>
</dbReference>
<dbReference type="PANTHER" id="PTHR36510:SF1">
    <property type="entry name" value="GLUTAMATE--CYSTEINE LIGASE 2-RELATED"/>
    <property type="match status" value="1"/>
</dbReference>
<dbReference type="GO" id="GO:0042398">
    <property type="term" value="P:modified amino acid biosynthetic process"/>
    <property type="evidence" value="ECO:0007669"/>
    <property type="project" value="InterPro"/>
</dbReference>
<dbReference type="InterPro" id="IPR014746">
    <property type="entry name" value="Gln_synth/guanido_kin_cat_dom"/>
</dbReference>
<keyword evidence="1 5" id="KW-0436">Ligase</keyword>
<dbReference type="EC" id="6.3.2.2" evidence="5"/>
<organism evidence="6">
    <name type="scientific">Caldilineaceae bacterium SB0664_bin_27</name>
    <dbReference type="NCBI Taxonomy" id="2605260"/>
    <lineage>
        <taxon>Bacteria</taxon>
        <taxon>Bacillati</taxon>
        <taxon>Chloroflexota</taxon>
        <taxon>Caldilineae</taxon>
        <taxon>Caldilineales</taxon>
        <taxon>Caldilineaceae</taxon>
    </lineage>
</organism>
<keyword evidence="3 5" id="KW-0067">ATP-binding</keyword>
<dbReference type="SUPFAM" id="SSF55931">
    <property type="entry name" value="Glutamine synthetase/guanido kinase"/>
    <property type="match status" value="1"/>
</dbReference>
<dbReference type="InterPro" id="IPR050141">
    <property type="entry name" value="GCL_type2/YbdK_subfam"/>
</dbReference>
<sequence length="370" mass="42147">MIERPQLTLGIEEEYQVIDPESGELRSFITQFIEDGKIVMVEREIKAELHQSMVELGTPVCATPAELKEELLRQRDFISRLARERGLSIAAAATHPMSRWSEQEVTPFPRYQGVLEEMQLLAQRLLIFGMHIHVGLEDPDFAIDTMNVLRYMLPHLLALSASSPFWQGQRTGLKSYRAVVFEDFPRSGIPDVFPNRAAYEGLIRTLANTGCIPDSSKIWWDMRPHHLYPTLEFRICDLCPRVDEAIAIAALCQALVLWHWKLRQRNVTFRVFTKELIDENKWRAARYGLEGKMIDFGKQAELPARSLMRELVDLVGEEIAELGSEKEIAPIEQILAHGTSADRQLRVYDETGGDVKAVVDHLAAETIEGL</sequence>
<dbReference type="NCBIfam" id="NF010039">
    <property type="entry name" value="PRK13515.1"/>
    <property type="match status" value="1"/>
</dbReference>
<evidence type="ECO:0000313" key="6">
    <source>
        <dbReference type="EMBL" id="MXY92037.1"/>
    </source>
</evidence>
<keyword evidence="2 5" id="KW-0547">Nucleotide-binding</keyword>
<dbReference type="NCBIfam" id="TIGR02050">
    <property type="entry name" value="gshA_cyan_rel"/>
    <property type="match status" value="1"/>
</dbReference>
<dbReference type="EMBL" id="VXRG01000009">
    <property type="protein sequence ID" value="MXY92037.1"/>
    <property type="molecule type" value="Genomic_DNA"/>
</dbReference>
<comment type="function">
    <text evidence="5">ATP-dependent carboxylate-amine ligase which exhibits weak glutamate--cysteine ligase activity.</text>
</comment>
<dbReference type="AlphaFoldDB" id="A0A6B0YNA4"/>
<evidence type="ECO:0000256" key="4">
    <source>
        <dbReference type="ARBA" id="ARBA00048819"/>
    </source>
</evidence>
<reference evidence="6" key="1">
    <citation type="submission" date="2019-09" db="EMBL/GenBank/DDBJ databases">
        <title>Characterisation of the sponge microbiome using genome-centric metagenomics.</title>
        <authorList>
            <person name="Engelberts J.P."/>
            <person name="Robbins S.J."/>
            <person name="De Goeij J.M."/>
            <person name="Aranda M."/>
            <person name="Bell S.C."/>
            <person name="Webster N.S."/>
        </authorList>
    </citation>
    <scope>NUCLEOTIDE SEQUENCE</scope>
    <source>
        <strain evidence="6">SB0664_bin_27</strain>
    </source>
</reference>
<proteinExistence type="inferred from homology"/>
<name>A0A6B0YNA4_9CHLR</name>
<comment type="similarity">
    <text evidence="5">Belongs to the glutamate--cysteine ligase type 2 family. YbdK subfamily.</text>
</comment>
<dbReference type="InterPro" id="IPR006336">
    <property type="entry name" value="GCS2"/>
</dbReference>
<evidence type="ECO:0000256" key="5">
    <source>
        <dbReference type="HAMAP-Rule" id="MF_01609"/>
    </source>
</evidence>
<protein>
    <recommendedName>
        <fullName evidence="5">Putative glutamate--cysteine ligase 2</fullName>
        <ecNumber evidence="5">6.3.2.2</ecNumber>
    </recommendedName>
    <alternativeName>
        <fullName evidence="5">Gamma-glutamylcysteine synthetase 2</fullName>
        <shortName evidence="5">GCS 2</shortName>
        <shortName evidence="5">Gamma-GCS 2</shortName>
    </alternativeName>
</protein>
<dbReference type="InterPro" id="IPR011793">
    <property type="entry name" value="YbdK"/>
</dbReference>